<evidence type="ECO:0000313" key="2">
    <source>
        <dbReference type="EMBL" id="KIL67327.1"/>
    </source>
</evidence>
<evidence type="ECO:0000313" key="3">
    <source>
        <dbReference type="Proteomes" id="UP000054549"/>
    </source>
</evidence>
<dbReference type="AlphaFoldDB" id="A0A0C2WZR2"/>
<accession>A0A0C2WZR2</accession>
<protein>
    <submittedName>
        <fullName evidence="2">Uncharacterized protein</fullName>
    </submittedName>
</protein>
<gene>
    <name evidence="2" type="ORF">M378DRAFT_159742</name>
</gene>
<proteinExistence type="predicted"/>
<sequence>MFSPVIVDIYNSSTSAAHQIYHFRGGTRKQGTPTCHPLHLSTWARSEQSLRLHTRSGAKTHSSHQSPFRCRSVGSV</sequence>
<dbReference type="EMBL" id="KN818232">
    <property type="protein sequence ID" value="KIL67327.1"/>
    <property type="molecule type" value="Genomic_DNA"/>
</dbReference>
<feature type="compositionally biased region" description="Basic residues" evidence="1">
    <location>
        <begin position="53"/>
        <end position="62"/>
    </location>
</feature>
<evidence type="ECO:0000256" key="1">
    <source>
        <dbReference type="SAM" id="MobiDB-lite"/>
    </source>
</evidence>
<feature type="region of interest" description="Disordered" evidence="1">
    <location>
        <begin position="53"/>
        <end position="76"/>
    </location>
</feature>
<dbReference type="InParanoid" id="A0A0C2WZR2"/>
<name>A0A0C2WZR2_AMAMK</name>
<dbReference type="Proteomes" id="UP000054549">
    <property type="component" value="Unassembled WGS sequence"/>
</dbReference>
<organism evidence="2 3">
    <name type="scientific">Amanita muscaria (strain Koide BX008)</name>
    <dbReference type="NCBI Taxonomy" id="946122"/>
    <lineage>
        <taxon>Eukaryota</taxon>
        <taxon>Fungi</taxon>
        <taxon>Dikarya</taxon>
        <taxon>Basidiomycota</taxon>
        <taxon>Agaricomycotina</taxon>
        <taxon>Agaricomycetes</taxon>
        <taxon>Agaricomycetidae</taxon>
        <taxon>Agaricales</taxon>
        <taxon>Pluteineae</taxon>
        <taxon>Amanitaceae</taxon>
        <taxon>Amanita</taxon>
    </lineage>
</organism>
<dbReference type="HOGENOM" id="CLU_2653975_0_0_1"/>
<reference evidence="2 3" key="1">
    <citation type="submission" date="2014-04" db="EMBL/GenBank/DDBJ databases">
        <title>Evolutionary Origins and Diversification of the Mycorrhizal Mutualists.</title>
        <authorList>
            <consortium name="DOE Joint Genome Institute"/>
            <consortium name="Mycorrhizal Genomics Consortium"/>
            <person name="Kohler A."/>
            <person name="Kuo A."/>
            <person name="Nagy L.G."/>
            <person name="Floudas D."/>
            <person name="Copeland A."/>
            <person name="Barry K.W."/>
            <person name="Cichocki N."/>
            <person name="Veneault-Fourrey C."/>
            <person name="LaButti K."/>
            <person name="Lindquist E.A."/>
            <person name="Lipzen A."/>
            <person name="Lundell T."/>
            <person name="Morin E."/>
            <person name="Murat C."/>
            <person name="Riley R."/>
            <person name="Ohm R."/>
            <person name="Sun H."/>
            <person name="Tunlid A."/>
            <person name="Henrissat B."/>
            <person name="Grigoriev I.V."/>
            <person name="Hibbett D.S."/>
            <person name="Martin F."/>
        </authorList>
    </citation>
    <scope>NUCLEOTIDE SEQUENCE [LARGE SCALE GENOMIC DNA]</scope>
    <source>
        <strain evidence="2 3">Koide BX008</strain>
    </source>
</reference>
<keyword evidence="3" id="KW-1185">Reference proteome</keyword>